<dbReference type="InterPro" id="IPR050808">
    <property type="entry name" value="Phage_Integrase"/>
</dbReference>
<keyword evidence="4" id="KW-0229">DNA integration</keyword>
<dbReference type="CDD" id="cd01189">
    <property type="entry name" value="INT_ICEBs1_C_like"/>
    <property type="match status" value="1"/>
</dbReference>
<sequence length="337" mass="37845">MKIPKAKLLPSGNWNVSVMVDGKRVSVTAPTKRQAENEAAALKSGAKSAARASERTVGDAIDRYIDSKDAILSPSTVNGYRKLRKVVFPELMSVKCSALTQDRVQRAVNKMAREKSPKYVRNAYGLFTAAMSEECPDKVFRVSLPQKEAPKIKIPTMEEIRILHEDCKGTDFELPFLLAVWLGLRTSEIRGLTWDCFDGDILTIKQAMVDGEAGPQLKQPKTYSGNRKLKVPPYIMGLIEATPRTDEYIVHATRNVLYKHLQRACARCGVSPFRFHDLRHVNASVMLRLNVPDKYAMERMGHSTNNMLKNVYQHTMDDKAVAVANAVDGFFESEFHL</sequence>
<evidence type="ECO:0000256" key="7">
    <source>
        <dbReference type="ARBA" id="ARBA00023195"/>
    </source>
</evidence>
<dbReference type="GO" id="GO:0044826">
    <property type="term" value="P:viral genome integration into host DNA"/>
    <property type="evidence" value="ECO:0007669"/>
    <property type="project" value="UniProtKB-KW"/>
</dbReference>
<dbReference type="Pfam" id="PF00589">
    <property type="entry name" value="Phage_integrase"/>
    <property type="match status" value="1"/>
</dbReference>
<dbReference type="Gene3D" id="1.10.443.10">
    <property type="entry name" value="Intergrase catalytic core"/>
    <property type="match status" value="1"/>
</dbReference>
<dbReference type="Gene3D" id="1.10.150.130">
    <property type="match status" value="1"/>
</dbReference>
<reference evidence="11" key="1">
    <citation type="journal article" date="2021" name="Proc. Natl. Acad. Sci. U.S.A.">
        <title>A Catalog of Tens of Thousands of Viruses from Human Metagenomes Reveals Hidden Associations with Chronic Diseases.</title>
        <authorList>
            <person name="Tisza M.J."/>
            <person name="Buck C.B."/>
        </authorList>
    </citation>
    <scope>NUCLEOTIDE SEQUENCE</scope>
    <source>
        <strain evidence="11">CtVCm11</strain>
    </source>
</reference>
<name>A0A8S5QM04_9CAUD</name>
<dbReference type="GO" id="GO:0016740">
    <property type="term" value="F:transferase activity"/>
    <property type="evidence" value="ECO:0007669"/>
    <property type="project" value="UniProtKB-KW"/>
</dbReference>
<comment type="similarity">
    <text evidence="1">Belongs to the 'phage' integrase family.</text>
</comment>
<proteinExistence type="inferred from homology"/>
<dbReference type="InterPro" id="IPR002104">
    <property type="entry name" value="Integrase_catalytic"/>
</dbReference>
<dbReference type="GO" id="GO:0006310">
    <property type="term" value="P:DNA recombination"/>
    <property type="evidence" value="ECO:0007669"/>
    <property type="project" value="UniProtKB-KW"/>
</dbReference>
<keyword evidence="5" id="KW-0238">DNA-binding</keyword>
<keyword evidence="8" id="KW-1160">Virus entry into host cell</keyword>
<evidence type="ECO:0000259" key="10">
    <source>
        <dbReference type="PROSITE" id="PS51898"/>
    </source>
</evidence>
<evidence type="ECO:0000256" key="9">
    <source>
        <dbReference type="ARBA" id="ARBA00049605"/>
    </source>
</evidence>
<dbReference type="GO" id="GO:0075713">
    <property type="term" value="P:establishment of integrated proviral latency"/>
    <property type="evidence" value="ECO:0007669"/>
    <property type="project" value="UniProtKB-KW"/>
</dbReference>
<evidence type="ECO:0000256" key="6">
    <source>
        <dbReference type="ARBA" id="ARBA00023172"/>
    </source>
</evidence>
<dbReference type="PROSITE" id="PS51898">
    <property type="entry name" value="TYR_RECOMBINASE"/>
    <property type="match status" value="1"/>
</dbReference>
<comment type="function">
    <text evidence="9">Integrase is necessary for integration of the phage into the host genome by site-specific recombination. In conjunction with excisionase, integrase is also necessary for excision of the prophage from the host genome.</text>
</comment>
<dbReference type="InterPro" id="IPR011010">
    <property type="entry name" value="DNA_brk_join_enz"/>
</dbReference>
<protein>
    <recommendedName>
        <fullName evidence="2">Integrase</fullName>
    </recommendedName>
</protein>
<keyword evidence="6" id="KW-0233">DNA recombination</keyword>
<keyword evidence="3" id="KW-0808">Transferase</keyword>
<dbReference type="SUPFAM" id="SSF56349">
    <property type="entry name" value="DNA breaking-rejoining enzymes"/>
    <property type="match status" value="1"/>
</dbReference>
<dbReference type="GO" id="GO:0003677">
    <property type="term" value="F:DNA binding"/>
    <property type="evidence" value="ECO:0007669"/>
    <property type="project" value="UniProtKB-KW"/>
</dbReference>
<evidence type="ECO:0000256" key="8">
    <source>
        <dbReference type="ARBA" id="ARBA00023296"/>
    </source>
</evidence>
<feature type="domain" description="Tyr recombinase" evidence="10">
    <location>
        <begin position="150"/>
        <end position="325"/>
    </location>
</feature>
<keyword evidence="7" id="KW-1179">Viral genome integration</keyword>
<evidence type="ECO:0000256" key="4">
    <source>
        <dbReference type="ARBA" id="ARBA00022908"/>
    </source>
</evidence>
<organism evidence="11">
    <name type="scientific">Siphoviridae sp. ctVCm11</name>
    <dbReference type="NCBI Taxonomy" id="2826358"/>
    <lineage>
        <taxon>Viruses</taxon>
        <taxon>Duplodnaviria</taxon>
        <taxon>Heunggongvirae</taxon>
        <taxon>Uroviricota</taxon>
        <taxon>Caudoviricetes</taxon>
    </lineage>
</organism>
<evidence type="ECO:0000256" key="2">
    <source>
        <dbReference type="ARBA" id="ARBA00016082"/>
    </source>
</evidence>
<dbReference type="GO" id="GO:0046718">
    <property type="term" value="P:symbiont entry into host cell"/>
    <property type="evidence" value="ECO:0007669"/>
    <property type="project" value="UniProtKB-KW"/>
</dbReference>
<dbReference type="InterPro" id="IPR013762">
    <property type="entry name" value="Integrase-like_cat_sf"/>
</dbReference>
<dbReference type="PANTHER" id="PTHR30629:SF2">
    <property type="entry name" value="PROPHAGE INTEGRASE INTS-RELATED"/>
    <property type="match status" value="1"/>
</dbReference>
<dbReference type="EMBL" id="BK015688">
    <property type="protein sequence ID" value="DAE19841.1"/>
    <property type="molecule type" value="Genomic_DNA"/>
</dbReference>
<dbReference type="GO" id="GO:0015074">
    <property type="term" value="P:DNA integration"/>
    <property type="evidence" value="ECO:0007669"/>
    <property type="project" value="UniProtKB-KW"/>
</dbReference>
<evidence type="ECO:0000256" key="5">
    <source>
        <dbReference type="ARBA" id="ARBA00023125"/>
    </source>
</evidence>
<accession>A0A8S5QM04</accession>
<dbReference type="PANTHER" id="PTHR30629">
    <property type="entry name" value="PROPHAGE INTEGRASE"/>
    <property type="match status" value="1"/>
</dbReference>
<evidence type="ECO:0000256" key="1">
    <source>
        <dbReference type="ARBA" id="ARBA00008857"/>
    </source>
</evidence>
<evidence type="ECO:0000313" key="11">
    <source>
        <dbReference type="EMBL" id="DAE19841.1"/>
    </source>
</evidence>
<dbReference type="InterPro" id="IPR010998">
    <property type="entry name" value="Integrase_recombinase_N"/>
</dbReference>
<evidence type="ECO:0000256" key="3">
    <source>
        <dbReference type="ARBA" id="ARBA00022679"/>
    </source>
</evidence>